<organism evidence="2 3">
    <name type="scientific">Cucurbita argyrosperma subsp. sororia</name>
    <dbReference type="NCBI Taxonomy" id="37648"/>
    <lineage>
        <taxon>Eukaryota</taxon>
        <taxon>Viridiplantae</taxon>
        <taxon>Streptophyta</taxon>
        <taxon>Embryophyta</taxon>
        <taxon>Tracheophyta</taxon>
        <taxon>Spermatophyta</taxon>
        <taxon>Magnoliopsida</taxon>
        <taxon>eudicotyledons</taxon>
        <taxon>Gunneridae</taxon>
        <taxon>Pentapetalae</taxon>
        <taxon>rosids</taxon>
        <taxon>fabids</taxon>
        <taxon>Cucurbitales</taxon>
        <taxon>Cucurbitaceae</taxon>
        <taxon>Cucurbiteae</taxon>
        <taxon>Cucurbita</taxon>
    </lineage>
</organism>
<evidence type="ECO:0000256" key="1">
    <source>
        <dbReference type="SAM" id="MobiDB-lite"/>
    </source>
</evidence>
<dbReference type="GO" id="GO:0006886">
    <property type="term" value="P:intracellular protein transport"/>
    <property type="evidence" value="ECO:0007669"/>
    <property type="project" value="TreeGrafter"/>
</dbReference>
<proteinExistence type="predicted"/>
<name>A0AAV6MBE6_9ROSI</name>
<feature type="region of interest" description="Disordered" evidence="1">
    <location>
        <begin position="208"/>
        <end position="228"/>
    </location>
</feature>
<accession>A0AAV6MBE6</accession>
<keyword evidence="3" id="KW-1185">Reference proteome</keyword>
<sequence>MVLGALETLGIRQHLSSFKSFVRRGFFYVRYYALQLLTALLSNSPTRSNSQHSSRYNSTYGHAYGPITLRTSSTQEYFAVDYVFKCFCEKNSDGQTMLASTLIPQPQSMIHAPLEEDVNMSFGSMLLRSLTLSENNGDLEFLDVPEGLFTSILSSIMTTRAASVLTRYLAVASSMKNRNGKFRQGLRLLNKARLLEFGEDVDKLLEGIGDDLGLPNDDEDDGDDGDET</sequence>
<dbReference type="GO" id="GO:0012507">
    <property type="term" value="C:ER to Golgi transport vesicle membrane"/>
    <property type="evidence" value="ECO:0007669"/>
    <property type="project" value="TreeGrafter"/>
</dbReference>
<dbReference type="GO" id="GO:0005795">
    <property type="term" value="C:Golgi stack"/>
    <property type="evidence" value="ECO:0007669"/>
    <property type="project" value="TreeGrafter"/>
</dbReference>
<dbReference type="GO" id="GO:0061025">
    <property type="term" value="P:membrane fusion"/>
    <property type="evidence" value="ECO:0007669"/>
    <property type="project" value="TreeGrafter"/>
</dbReference>
<dbReference type="AlphaFoldDB" id="A0AAV6MBE6"/>
<feature type="compositionally biased region" description="Acidic residues" evidence="1">
    <location>
        <begin position="216"/>
        <end position="228"/>
    </location>
</feature>
<reference evidence="2 3" key="1">
    <citation type="journal article" date="2021" name="Hortic Res">
        <title>The domestication of Cucurbita argyrosperma as revealed by the genome of its wild relative.</title>
        <authorList>
            <person name="Barrera-Redondo J."/>
            <person name="Sanchez-de la Vega G."/>
            <person name="Aguirre-Liguori J.A."/>
            <person name="Castellanos-Morales G."/>
            <person name="Gutierrez-Guerrero Y.T."/>
            <person name="Aguirre-Dugua X."/>
            <person name="Aguirre-Planter E."/>
            <person name="Tenaillon M.I."/>
            <person name="Lira-Saade R."/>
            <person name="Eguiarte L.E."/>
        </authorList>
    </citation>
    <scope>NUCLEOTIDE SEQUENCE [LARGE SCALE GENOMIC DNA]</scope>
    <source>
        <strain evidence="2">JBR-2021</strain>
    </source>
</reference>
<dbReference type="GO" id="GO:0005783">
    <property type="term" value="C:endoplasmic reticulum"/>
    <property type="evidence" value="ECO:0007669"/>
    <property type="project" value="TreeGrafter"/>
</dbReference>
<dbReference type="GO" id="GO:0048211">
    <property type="term" value="P:Golgi vesicle docking"/>
    <property type="evidence" value="ECO:0007669"/>
    <property type="project" value="TreeGrafter"/>
</dbReference>
<feature type="non-terminal residue" evidence="2">
    <location>
        <position position="1"/>
    </location>
</feature>
<dbReference type="GO" id="GO:0006888">
    <property type="term" value="P:endoplasmic reticulum to Golgi vesicle-mediated transport"/>
    <property type="evidence" value="ECO:0007669"/>
    <property type="project" value="TreeGrafter"/>
</dbReference>
<dbReference type="InterPro" id="IPR024095">
    <property type="entry name" value="Vesicle_P115"/>
</dbReference>
<dbReference type="PANTHER" id="PTHR10013">
    <property type="entry name" value="GENERAL VESICULAR TRANSPORT FACTOR P115"/>
    <property type="match status" value="1"/>
</dbReference>
<evidence type="ECO:0000313" key="3">
    <source>
        <dbReference type="Proteomes" id="UP000685013"/>
    </source>
</evidence>
<dbReference type="EMBL" id="JAGKQH010000015">
    <property type="protein sequence ID" value="KAG6578674.1"/>
    <property type="molecule type" value="Genomic_DNA"/>
</dbReference>
<evidence type="ECO:0000313" key="2">
    <source>
        <dbReference type="EMBL" id="KAG6578674.1"/>
    </source>
</evidence>
<gene>
    <name evidence="2" type="primary">GC6</name>
    <name evidence="2" type="ORF">SDJN03_23122</name>
</gene>
<comment type="caution">
    <text evidence="2">The sequence shown here is derived from an EMBL/GenBank/DDBJ whole genome shotgun (WGS) entry which is preliminary data.</text>
</comment>
<dbReference type="Proteomes" id="UP000685013">
    <property type="component" value="Chromosome 15"/>
</dbReference>
<dbReference type="PANTHER" id="PTHR10013:SF0">
    <property type="entry name" value="GENERAL VESICULAR TRANSPORT FACTOR P115"/>
    <property type="match status" value="1"/>
</dbReference>
<protein>
    <submittedName>
        <fullName evidence="2">Golgin candidate 6</fullName>
    </submittedName>
</protein>